<dbReference type="FunFam" id="1.20.1270.350:FF:000001">
    <property type="entry name" value="dedicator of cytokinesis protein 4"/>
    <property type="match status" value="1"/>
</dbReference>
<evidence type="ECO:0000259" key="7">
    <source>
        <dbReference type="PROSITE" id="PS50002"/>
    </source>
</evidence>
<reference evidence="10" key="2">
    <citation type="submission" date="2025-08" db="UniProtKB">
        <authorList>
            <consortium name="Ensembl"/>
        </authorList>
    </citation>
    <scope>IDENTIFICATION</scope>
</reference>
<evidence type="ECO:0000256" key="1">
    <source>
        <dbReference type="ARBA" id="ARBA00004496"/>
    </source>
</evidence>
<evidence type="ECO:0000256" key="2">
    <source>
        <dbReference type="ARBA" id="ARBA00022443"/>
    </source>
</evidence>
<dbReference type="Gene3D" id="1.20.1270.350">
    <property type="entry name" value="Dedicator of cytokinesis N-terminal subdomain"/>
    <property type="match status" value="1"/>
</dbReference>
<evidence type="ECO:0000256" key="3">
    <source>
        <dbReference type="ARBA" id="ARBA00022490"/>
    </source>
</evidence>
<organism evidence="10 11">
    <name type="scientific">Sphaeramia orbicularis</name>
    <name type="common">orbiculate cardinalfish</name>
    <dbReference type="NCBI Taxonomy" id="375764"/>
    <lineage>
        <taxon>Eukaryota</taxon>
        <taxon>Metazoa</taxon>
        <taxon>Chordata</taxon>
        <taxon>Craniata</taxon>
        <taxon>Vertebrata</taxon>
        <taxon>Euteleostomi</taxon>
        <taxon>Actinopterygii</taxon>
        <taxon>Neopterygii</taxon>
        <taxon>Teleostei</taxon>
        <taxon>Neoteleostei</taxon>
        <taxon>Acanthomorphata</taxon>
        <taxon>Gobiaria</taxon>
        <taxon>Kurtiformes</taxon>
        <taxon>Apogonoidei</taxon>
        <taxon>Apogonidae</taxon>
        <taxon>Apogoninae</taxon>
        <taxon>Sphaeramia</taxon>
    </lineage>
</organism>
<reference evidence="10" key="1">
    <citation type="submission" date="2019-06" db="EMBL/GenBank/DDBJ databases">
        <authorList>
            <consortium name="Wellcome Sanger Institute Data Sharing"/>
        </authorList>
    </citation>
    <scope>NUCLEOTIDE SEQUENCE [LARGE SCALE GENOMIC DNA]</scope>
</reference>
<dbReference type="Ensembl" id="ENSSORT00005044217.1">
    <property type="protein sequence ID" value="ENSSORP00005043124.1"/>
    <property type="gene ID" value="ENSSORG00005009173.1"/>
</dbReference>
<dbReference type="InterPro" id="IPR043162">
    <property type="entry name" value="DOCK_C_lobe_C"/>
</dbReference>
<name>A0A673BPI4_9TELE</name>
<evidence type="ECO:0000313" key="10">
    <source>
        <dbReference type="Ensembl" id="ENSSORP00005043124.1"/>
    </source>
</evidence>
<keyword evidence="3" id="KW-0963">Cytoplasm</keyword>
<dbReference type="Gene3D" id="1.20.58.740">
    <property type="match status" value="1"/>
</dbReference>
<dbReference type="GO" id="GO:0005085">
    <property type="term" value="F:guanyl-nucleotide exchange factor activity"/>
    <property type="evidence" value="ECO:0007669"/>
    <property type="project" value="InterPro"/>
</dbReference>
<dbReference type="InterPro" id="IPR056372">
    <property type="entry name" value="TPR_DOCK"/>
</dbReference>
<dbReference type="PANTHER" id="PTHR45653:SF7">
    <property type="entry name" value="DEDICATOR OF CYTOKINESIS PROTEIN 4"/>
    <property type="match status" value="1"/>
</dbReference>
<dbReference type="FunFam" id="2.60.40.150:FF:000045">
    <property type="entry name" value="Dedicator of cytokinesis protein 4"/>
    <property type="match status" value="1"/>
</dbReference>
<dbReference type="InterPro" id="IPR036028">
    <property type="entry name" value="SH3-like_dom_sf"/>
</dbReference>
<feature type="domain" description="DOCKER" evidence="9">
    <location>
        <begin position="1134"/>
        <end position="1540"/>
    </location>
</feature>
<dbReference type="GO" id="GO:0005886">
    <property type="term" value="C:plasma membrane"/>
    <property type="evidence" value="ECO:0007669"/>
    <property type="project" value="TreeGrafter"/>
</dbReference>
<dbReference type="FunFam" id="1.25.40.410:FF:000003">
    <property type="entry name" value="Dedicator of cytokinesis protein 4"/>
    <property type="match status" value="1"/>
</dbReference>
<dbReference type="InterPro" id="IPR046770">
    <property type="entry name" value="DOCKER_Lobe_B"/>
</dbReference>
<dbReference type="Pfam" id="PF14429">
    <property type="entry name" value="DOCK-C2"/>
    <property type="match status" value="1"/>
</dbReference>
<dbReference type="InterPro" id="IPR001452">
    <property type="entry name" value="SH3_domain"/>
</dbReference>
<proteinExistence type="inferred from homology"/>
<protein>
    <submittedName>
        <fullName evidence="10">Dedicator of cytokinesis 4b</fullName>
    </submittedName>
</protein>
<dbReference type="GO" id="GO:0007264">
    <property type="term" value="P:small GTPase-mediated signal transduction"/>
    <property type="evidence" value="ECO:0007669"/>
    <property type="project" value="InterPro"/>
</dbReference>
<dbReference type="Pfam" id="PF20422">
    <property type="entry name" value="DHR-2_Lobe_B"/>
    <property type="match status" value="1"/>
</dbReference>
<dbReference type="InterPro" id="IPR032376">
    <property type="entry name" value="DOCK_N"/>
</dbReference>
<dbReference type="PROSITE" id="PS50002">
    <property type="entry name" value="SH3"/>
    <property type="match status" value="1"/>
</dbReference>
<comment type="subcellular location">
    <subcellularLocation>
        <location evidence="1">Cytoplasm</location>
    </subcellularLocation>
</comment>
<dbReference type="InterPro" id="IPR043161">
    <property type="entry name" value="DOCK_C_lobe_A"/>
</dbReference>
<dbReference type="InterPro" id="IPR035892">
    <property type="entry name" value="C2_domain_sf"/>
</dbReference>
<dbReference type="InterPro" id="IPR027007">
    <property type="entry name" value="C2_DOCK-type_domain"/>
</dbReference>
<dbReference type="SUPFAM" id="SSF50044">
    <property type="entry name" value="SH3-domain"/>
    <property type="match status" value="1"/>
</dbReference>
<gene>
    <name evidence="10" type="primary">dock4b</name>
</gene>
<reference evidence="10" key="3">
    <citation type="submission" date="2025-09" db="UniProtKB">
        <authorList>
            <consortium name="Ensembl"/>
        </authorList>
    </citation>
    <scope>IDENTIFICATION</scope>
</reference>
<dbReference type="Gene3D" id="2.60.40.150">
    <property type="entry name" value="C2 domain"/>
    <property type="match status" value="1"/>
</dbReference>
<sequence length="1590" mass="185490">LWIEWTVFRGTVQHGLPLEIGDTVQILEKCEGWYRGFILKNPNVKGIFPSSYIHLKNAHVKNKGQFETVIPVEDSVITEMTSTLRDWGAMWKQLYVKNEGDLFHRLWHVMNEILDLRRQVLVGHLTHDRMRDVKQHITARLDWGNEQLGLDLVPRREFSMVDPDEISVTELYRLMEHRHRKKETPVPASTHHLFVHVKSLMSANLGEELEVFFHIYDGRENRPLSERFFVRLNKSGLPKSPEKTERQCTLFVDLGSSDLRKDVYIVVHIIRIGRSHKAVSIFCCFKFPELSHQCNTESEWYQIHENIIKKANSRYNLSGSNTGLAVALQLLHGDIEQLRREYMVLFTRGVSITRKLGFSDVIMPGEMRNDLYIALEKGEFEKGGKSVARNVEITVYALDIDGQILKVNTSQVAAGSGEPGGDEYHSLVLYHNNSPRWAEQIKLPIPVDMFRGSHVRFEFRHCSTKDKGEKKLFGYSFVPLMQEDGRTLPDGTHELIIHKCEENTNLADCSRYLKLPFSKANLPSNNQTLKGTKESFWITSFLCSTKLTQNGDMLDLLKWRAHPERINDSLSKLKEIDGSEIVKFLQDTLDTLFGILDESSQRYGLKVFDSLVHIINLLQDSKFQHFKPVMDTYIESHFAGALSYRDLIKVLKWYVDRIVDAEHQDHIQQVLKASEYIFKYIIQSRRLFSLATGGQNEEEFRVCIHELFMSIRFFLSQENKGTSPVAVFLRTFPAVYGELLKIFTVREVAGFVRETLGSLPTTVHAECPLEAVKLQCIAKTVESQLYINPESRCILLPVVLRVLQAHMQEQRDLVMCARILTSMLSLIKKEENGTAVSPVVSEEVELIVESLLGVVLRTILEISNRPQPAGPSMRLQFQDGEFVACLLALLRQMSDRHYQQLLQAFSNKDDLRDFLLQIFTVFRILIRPEMFPKDWTVMRLVTNNVIITTVLYLSDALRKNFLNDKFDYKVWDSYFYLSVIFINQPCLQLESFSPSKRKKILEKYGDMRVMMGCEIFSMWQNLGEHKLNFIPAMIGPFLEVTLVPQPDLRNVMIPIFHDMMDWEQRRSGNFKQVEAKLIDKLDSLMSEGKGDETYRELFNSIIPLFGPYPSLLKKIERETWRESGISLIATNFYKTELNKEEMYIRYIHKLYDLHLKAQNYTEASYTLLLYDELLEWSDRPLREFLNYPMQSEWQRKEYLHLTIVQNFDRGKCWENGIILCRELADQYESYYDYRNLSKMRMMEASLYDKIMDQQRLEPEFFRVGFYGKKFPFFLRNKEFVCRGHDYERLEAFQQRMLNEFPHAIAMQHVNQPDQTIYQADAQYLQIYAVTPIPESQDVLQRDGVPDNIKSFYKFNHIWRFRYDRPFHKGTKDKENEFKSLWVERTTLTLVQSLPGISRWFEVEKRELVEVSPLENAIEVIENKNLQLRTLITQCQNRQMQNINPLTMCLNGVIDAAVNGGLARYQEAFFVKDYIMNHPEDGDKIGRLRELMFEQAHILEYGLAVHEKFVPQDMRPLHKKLVDQFHLMKSSLGIQVEAMFVTADLMYTIQKFPAYVRASPVHFTNGSPRTCRNSVPNIISPDGGRGVTRRR</sequence>
<evidence type="ECO:0000259" key="8">
    <source>
        <dbReference type="PROSITE" id="PS51650"/>
    </source>
</evidence>
<evidence type="ECO:0000256" key="4">
    <source>
        <dbReference type="ARBA" id="ARBA00022553"/>
    </source>
</evidence>
<dbReference type="InterPro" id="IPR042455">
    <property type="entry name" value="DOCK_N_sub1"/>
</dbReference>
<evidence type="ECO:0000256" key="6">
    <source>
        <dbReference type="PROSITE-ProRule" id="PRU00983"/>
    </source>
</evidence>
<dbReference type="GO" id="GO:0060326">
    <property type="term" value="P:cell chemotaxis"/>
    <property type="evidence" value="ECO:0007669"/>
    <property type="project" value="TreeGrafter"/>
</dbReference>
<keyword evidence="11" id="KW-1185">Reference proteome</keyword>
<evidence type="ECO:0000259" key="9">
    <source>
        <dbReference type="PROSITE" id="PS51651"/>
    </source>
</evidence>
<dbReference type="Pfam" id="PF16172">
    <property type="entry name" value="DOCK_N"/>
    <property type="match status" value="2"/>
</dbReference>
<accession>A0A673BPI4</accession>
<evidence type="ECO:0000313" key="11">
    <source>
        <dbReference type="Proteomes" id="UP000472271"/>
    </source>
</evidence>
<dbReference type="InterPro" id="IPR027357">
    <property type="entry name" value="DOCKER_dom"/>
</dbReference>
<dbReference type="InterPro" id="IPR026791">
    <property type="entry name" value="DOCK"/>
</dbReference>
<feature type="domain" description="SH3" evidence="7">
    <location>
        <begin position="1"/>
        <end position="58"/>
    </location>
</feature>
<dbReference type="CDD" id="cd08695">
    <property type="entry name" value="C2_Dock-B"/>
    <property type="match status" value="1"/>
</dbReference>
<dbReference type="InterPro" id="IPR046773">
    <property type="entry name" value="DOCKER_Lobe_C"/>
</dbReference>
<comment type="similarity">
    <text evidence="6">Belongs to the DOCK family.</text>
</comment>
<dbReference type="PANTHER" id="PTHR45653">
    <property type="entry name" value="DEDICATOR OF CYTOKINESIS"/>
    <property type="match status" value="1"/>
</dbReference>
<keyword evidence="4" id="KW-0597">Phosphoprotein</keyword>
<dbReference type="PROSITE" id="PS51651">
    <property type="entry name" value="DOCKER"/>
    <property type="match status" value="1"/>
</dbReference>
<dbReference type="GO" id="GO:0005737">
    <property type="term" value="C:cytoplasm"/>
    <property type="evidence" value="ECO:0007669"/>
    <property type="project" value="UniProtKB-SubCell"/>
</dbReference>
<dbReference type="GO" id="GO:0031267">
    <property type="term" value="F:small GTPase binding"/>
    <property type="evidence" value="ECO:0007669"/>
    <property type="project" value="TreeGrafter"/>
</dbReference>
<dbReference type="InterPro" id="IPR037811">
    <property type="entry name" value="C2_Dock-B"/>
</dbReference>
<dbReference type="Pfam" id="PF20421">
    <property type="entry name" value="DHR-2_Lobe_C"/>
    <property type="match status" value="1"/>
</dbReference>
<dbReference type="Pfam" id="PF23554">
    <property type="entry name" value="TPR_DOCK"/>
    <property type="match status" value="1"/>
</dbReference>
<dbReference type="Gene3D" id="2.30.30.40">
    <property type="entry name" value="SH3 Domains"/>
    <property type="match status" value="1"/>
</dbReference>
<keyword evidence="2 5" id="KW-0728">SH3 domain</keyword>
<feature type="domain" description="C2 DOCK-type" evidence="8">
    <location>
        <begin position="368"/>
        <end position="543"/>
    </location>
</feature>
<dbReference type="Gene3D" id="1.25.40.410">
    <property type="match status" value="1"/>
</dbReference>
<dbReference type="PROSITE" id="PS51650">
    <property type="entry name" value="C2_DOCK"/>
    <property type="match status" value="1"/>
</dbReference>
<evidence type="ECO:0000256" key="5">
    <source>
        <dbReference type="PROSITE-ProRule" id="PRU00192"/>
    </source>
</evidence>
<dbReference type="Proteomes" id="UP000472271">
    <property type="component" value="Chromosome 12"/>
</dbReference>